<proteinExistence type="predicted"/>
<name>A0A6S6SZ22_9BACT</name>
<dbReference type="AlphaFoldDB" id="A0A6S6SZ22"/>
<gene>
    <name evidence="1" type="ORF">HELGO_WM4524</name>
</gene>
<reference evidence="1" key="1">
    <citation type="submission" date="2020-01" db="EMBL/GenBank/DDBJ databases">
        <authorList>
            <person name="Meier V. D."/>
            <person name="Meier V D."/>
        </authorList>
    </citation>
    <scope>NUCLEOTIDE SEQUENCE</scope>
    <source>
        <strain evidence="1">HLG_WM_MAG_06</strain>
    </source>
</reference>
<evidence type="ECO:0000313" key="1">
    <source>
        <dbReference type="EMBL" id="CAA6808231.1"/>
    </source>
</evidence>
<accession>A0A6S6SZ22</accession>
<sequence>MTTTMSIRELTRNGSMFANYDYINIEDKKSNEYKGVFISSQYADLVKEFLEKEIAKQKKKKLNDIMQFAGIMDGDTNNRSIQEIKSHKEDK</sequence>
<dbReference type="EMBL" id="CACVAP010000053">
    <property type="protein sequence ID" value="CAA6808231.1"/>
    <property type="molecule type" value="Genomic_DNA"/>
</dbReference>
<organism evidence="1">
    <name type="scientific">uncultured Sulfurovum sp</name>
    <dbReference type="NCBI Taxonomy" id="269237"/>
    <lineage>
        <taxon>Bacteria</taxon>
        <taxon>Pseudomonadati</taxon>
        <taxon>Campylobacterota</taxon>
        <taxon>Epsilonproteobacteria</taxon>
        <taxon>Campylobacterales</taxon>
        <taxon>Sulfurovaceae</taxon>
        <taxon>Sulfurovum</taxon>
        <taxon>environmental samples</taxon>
    </lineage>
</organism>
<protein>
    <submittedName>
        <fullName evidence="1">Uncharacterized protein</fullName>
    </submittedName>
</protein>